<protein>
    <submittedName>
        <fullName evidence="1">Uncharacterized protein</fullName>
    </submittedName>
</protein>
<proteinExistence type="predicted"/>
<sequence>MFDYCMPYILLPHKREGEVADTSVDVMVELPGRQAPVVCEFDWEMDEVDEFVDEKMQEEELDAKHREALAKGVRDAVTAAKQARKEKKLAQKAEVDAIPPAVRKALEAIKVHKFYPKNELCKGMRSKYVNRYYGQADQIEGDA</sequence>
<organism evidence="1">
    <name type="scientific">Hemiselmis andersenii</name>
    <name type="common">Cryptophyte alga</name>
    <dbReference type="NCBI Taxonomy" id="464988"/>
    <lineage>
        <taxon>Eukaryota</taxon>
        <taxon>Cryptophyceae</taxon>
        <taxon>Cryptomonadales</taxon>
        <taxon>Hemiselmidaceae</taxon>
        <taxon>Hemiselmis</taxon>
    </lineage>
</organism>
<dbReference type="PANTHER" id="PTHR33704:SF1">
    <property type="entry name" value="PROTEIN HEAT INTOLERANT 4-RELATED"/>
    <property type="match status" value="1"/>
</dbReference>
<dbReference type="GO" id="GO:1900034">
    <property type="term" value="P:regulation of cellular response to heat"/>
    <property type="evidence" value="ECO:0007669"/>
    <property type="project" value="InterPro"/>
</dbReference>
<name>A0A6U2J6A5_HEMAN</name>
<dbReference type="PANTHER" id="PTHR33704">
    <property type="entry name" value="PROTEIN HEAT INTOLERANT 4-RELATED"/>
    <property type="match status" value="1"/>
</dbReference>
<dbReference type="EMBL" id="HBFX01002717">
    <property type="protein sequence ID" value="CAD8947139.1"/>
    <property type="molecule type" value="Transcribed_RNA"/>
</dbReference>
<accession>A0A6U2J6A5</accession>
<gene>
    <name evidence="1" type="ORF">HAND00432_LOCUS1657</name>
</gene>
<dbReference type="InterPro" id="IPR039313">
    <property type="entry name" value="HIT4"/>
</dbReference>
<dbReference type="AlphaFoldDB" id="A0A6U2J6A5"/>
<evidence type="ECO:0000313" key="1">
    <source>
        <dbReference type="EMBL" id="CAD8947139.1"/>
    </source>
</evidence>
<reference evidence="1" key="1">
    <citation type="submission" date="2021-01" db="EMBL/GenBank/DDBJ databases">
        <authorList>
            <person name="Corre E."/>
            <person name="Pelletier E."/>
            <person name="Niang G."/>
            <person name="Scheremetjew M."/>
            <person name="Finn R."/>
            <person name="Kale V."/>
            <person name="Holt S."/>
            <person name="Cochrane G."/>
            <person name="Meng A."/>
            <person name="Brown T."/>
            <person name="Cohen L."/>
        </authorList>
    </citation>
    <scope>NUCLEOTIDE SEQUENCE</scope>
    <source>
        <strain evidence="1">CCMP644</strain>
    </source>
</reference>